<dbReference type="InterPro" id="IPR011989">
    <property type="entry name" value="ARM-like"/>
</dbReference>
<comment type="caution">
    <text evidence="1">The sequence shown here is derived from an EMBL/GenBank/DDBJ whole genome shotgun (WGS) entry which is preliminary data.</text>
</comment>
<dbReference type="InterPro" id="IPR051177">
    <property type="entry name" value="CIK-Related_Protein"/>
</dbReference>
<feature type="non-terminal residue" evidence="1">
    <location>
        <position position="114"/>
    </location>
</feature>
<dbReference type="InterPro" id="IPR016024">
    <property type="entry name" value="ARM-type_fold"/>
</dbReference>
<dbReference type="OMA" id="SVADCAY"/>
<name>A0A401TGB9_CHIPU</name>
<dbReference type="STRING" id="137246.A0A401TGB9"/>
<evidence type="ECO:0000313" key="2">
    <source>
        <dbReference type="Proteomes" id="UP000287033"/>
    </source>
</evidence>
<dbReference type="SUPFAM" id="SSF48371">
    <property type="entry name" value="ARM repeat"/>
    <property type="match status" value="1"/>
</dbReference>
<evidence type="ECO:0000313" key="1">
    <source>
        <dbReference type="EMBL" id="GCC41678.1"/>
    </source>
</evidence>
<organism evidence="1 2">
    <name type="scientific">Chiloscyllium punctatum</name>
    <name type="common">Brownbanded bambooshark</name>
    <name type="synonym">Hemiscyllium punctatum</name>
    <dbReference type="NCBI Taxonomy" id="137246"/>
    <lineage>
        <taxon>Eukaryota</taxon>
        <taxon>Metazoa</taxon>
        <taxon>Chordata</taxon>
        <taxon>Craniata</taxon>
        <taxon>Vertebrata</taxon>
        <taxon>Chondrichthyes</taxon>
        <taxon>Elasmobranchii</taxon>
        <taxon>Galeomorphii</taxon>
        <taxon>Galeoidea</taxon>
        <taxon>Orectolobiformes</taxon>
        <taxon>Hemiscylliidae</taxon>
        <taxon>Chiloscyllium</taxon>
    </lineage>
</organism>
<dbReference type="OrthoDB" id="447103at2759"/>
<dbReference type="Gene3D" id="1.25.10.10">
    <property type="entry name" value="Leucine-rich Repeat Variant"/>
    <property type="match status" value="1"/>
</dbReference>
<evidence type="ECO:0008006" key="3">
    <source>
        <dbReference type="Google" id="ProtNLM"/>
    </source>
</evidence>
<accession>A0A401TGB9</accession>
<dbReference type="EMBL" id="BEZZ01061506">
    <property type="protein sequence ID" value="GCC41678.1"/>
    <property type="molecule type" value="Genomic_DNA"/>
</dbReference>
<gene>
    <name evidence="1" type="ORF">chiPu_0025584</name>
</gene>
<keyword evidence="2" id="KW-1185">Reference proteome</keyword>
<dbReference type="PANTHER" id="PTHR12984">
    <property type="entry name" value="SCY1-RELATED S/T PROTEIN KINASE-LIKE"/>
    <property type="match status" value="1"/>
</dbReference>
<dbReference type="AlphaFoldDB" id="A0A401TGB9"/>
<reference evidence="1 2" key="1">
    <citation type="journal article" date="2018" name="Nat. Ecol. Evol.">
        <title>Shark genomes provide insights into elasmobranch evolution and the origin of vertebrates.</title>
        <authorList>
            <person name="Hara Y"/>
            <person name="Yamaguchi K"/>
            <person name="Onimaru K"/>
            <person name="Kadota M"/>
            <person name="Koyanagi M"/>
            <person name="Keeley SD"/>
            <person name="Tatsumi K"/>
            <person name="Tanaka K"/>
            <person name="Motone F"/>
            <person name="Kageyama Y"/>
            <person name="Nozu R"/>
            <person name="Adachi N"/>
            <person name="Nishimura O"/>
            <person name="Nakagawa R"/>
            <person name="Tanegashima C"/>
            <person name="Kiyatake I"/>
            <person name="Matsumoto R"/>
            <person name="Murakumo K"/>
            <person name="Nishida K"/>
            <person name="Terakita A"/>
            <person name="Kuratani S"/>
            <person name="Sato K"/>
            <person name="Hyodo S Kuraku.S."/>
        </authorList>
    </citation>
    <scope>NUCLEOTIDE SEQUENCE [LARGE SCALE GENOMIC DNA]</scope>
</reference>
<protein>
    <recommendedName>
        <fullName evidence="3">Clathrin/coatomer adaptor adaptin-like N-terminal domain-containing protein</fullName>
    </recommendedName>
</protein>
<dbReference type="Proteomes" id="UP000287033">
    <property type="component" value="Unassembled WGS sequence"/>
</dbReference>
<proteinExistence type="predicted"/>
<dbReference type="PANTHER" id="PTHR12984:SF3">
    <property type="entry name" value="N-TERMINAL KINASE-LIKE PROTEIN"/>
    <property type="match status" value="1"/>
</dbReference>
<sequence>MLLLAPKLSDGNLNVELMKHFARLQAKDEQGPIRCNTTVCLGKISSYLNASTRHRILISAFSRATKDPFAPSRAAGILGFAATHSYYSVHDCAYKILQVLCPLTVDPDKNVRDQ</sequence>